<accession>A0A7H1B1X2</accession>
<evidence type="ECO:0000313" key="3">
    <source>
        <dbReference type="EMBL" id="QNS02727.1"/>
    </source>
</evidence>
<reference evidence="3 4" key="1">
    <citation type="submission" date="2020-09" db="EMBL/GenBank/DDBJ databases">
        <title>A novel species.</title>
        <authorList>
            <person name="Gao J."/>
        </authorList>
    </citation>
    <scope>NUCLEOTIDE SEQUENCE [LARGE SCALE GENOMIC DNA]</scope>
    <source>
        <strain evidence="3 4">CRXT-Y-14</strain>
    </source>
</reference>
<dbReference type="PRINTS" id="PR01438">
    <property type="entry name" value="UNVRSLSTRESS"/>
</dbReference>
<dbReference type="PANTHER" id="PTHR46268:SF6">
    <property type="entry name" value="UNIVERSAL STRESS PROTEIN UP12"/>
    <property type="match status" value="1"/>
</dbReference>
<dbReference type="Proteomes" id="UP000516428">
    <property type="component" value="Chromosome"/>
</dbReference>
<comment type="similarity">
    <text evidence="1">Belongs to the universal stress protein A family.</text>
</comment>
<dbReference type="Pfam" id="PF00582">
    <property type="entry name" value="Usp"/>
    <property type="match status" value="2"/>
</dbReference>
<dbReference type="SUPFAM" id="SSF52402">
    <property type="entry name" value="Adenine nucleotide alpha hydrolases-like"/>
    <property type="match status" value="2"/>
</dbReference>
<keyword evidence="4" id="KW-1185">Reference proteome</keyword>
<evidence type="ECO:0000313" key="4">
    <source>
        <dbReference type="Proteomes" id="UP000516428"/>
    </source>
</evidence>
<evidence type="ECO:0000259" key="2">
    <source>
        <dbReference type="Pfam" id="PF00582"/>
    </source>
</evidence>
<dbReference type="InterPro" id="IPR006015">
    <property type="entry name" value="Universal_stress_UspA"/>
</dbReference>
<dbReference type="InterPro" id="IPR014729">
    <property type="entry name" value="Rossmann-like_a/b/a_fold"/>
</dbReference>
<gene>
    <name evidence="3" type="ORF">IAG42_03200</name>
</gene>
<feature type="domain" description="UspA" evidence="2">
    <location>
        <begin position="151"/>
        <end position="288"/>
    </location>
</feature>
<protein>
    <submittedName>
        <fullName evidence="3">Universal stress protein</fullName>
    </submittedName>
</protein>
<dbReference type="KEGG" id="sxn:IAG42_03200"/>
<organism evidence="3 4">
    <name type="scientific">Streptomyces xanthii</name>
    <dbReference type="NCBI Taxonomy" id="2768069"/>
    <lineage>
        <taxon>Bacteria</taxon>
        <taxon>Bacillati</taxon>
        <taxon>Actinomycetota</taxon>
        <taxon>Actinomycetes</taxon>
        <taxon>Kitasatosporales</taxon>
        <taxon>Streptomycetaceae</taxon>
        <taxon>Streptomyces</taxon>
    </lineage>
</organism>
<evidence type="ECO:0000256" key="1">
    <source>
        <dbReference type="ARBA" id="ARBA00008791"/>
    </source>
</evidence>
<sequence length="305" mass="32544">MEAPLVVGVDGSEGSLRALDWAVDEAVRHGRPLQMVHASLWERYEGTAPAGTRERPWGQVLAENILGGAVERARNRSRAVTVTTYVAGEDAAGALLRAGRSAVAVIVGSRGRSEMGDLLLGSVGLVVAARSSCPVVVVRGDRDALEARHGRILLGVGEHDTDSPAVRFAFREAAVRKAELDAVHTWRKPAHEPVDHPLLTRGEAPFFEHRAAETLDLAIAAATRKHPEVPVRRALVEGAPHRVLTDRSAAADLLVLGAGHRHHWAGLQLGRAAHRALHHAACPVAIVPQHPPEEAARETEGPTPG</sequence>
<feature type="domain" description="UspA" evidence="2">
    <location>
        <begin position="5"/>
        <end position="139"/>
    </location>
</feature>
<dbReference type="PANTHER" id="PTHR46268">
    <property type="entry name" value="STRESS RESPONSE PROTEIN NHAX"/>
    <property type="match status" value="1"/>
</dbReference>
<dbReference type="AlphaFoldDB" id="A0A7H1B1X2"/>
<dbReference type="EMBL" id="CP061281">
    <property type="protein sequence ID" value="QNS02727.1"/>
    <property type="molecule type" value="Genomic_DNA"/>
</dbReference>
<name>A0A7H1B1X2_9ACTN</name>
<dbReference type="RefSeq" id="WP_188335482.1">
    <property type="nucleotide sequence ID" value="NZ_CP061281.1"/>
</dbReference>
<dbReference type="Gene3D" id="3.40.50.620">
    <property type="entry name" value="HUPs"/>
    <property type="match status" value="2"/>
</dbReference>
<proteinExistence type="inferred from homology"/>
<dbReference type="InterPro" id="IPR006016">
    <property type="entry name" value="UspA"/>
</dbReference>